<dbReference type="AlphaFoldDB" id="A0AAE1FUJ4"/>
<comment type="caution">
    <text evidence="1">The sequence shown here is derived from an EMBL/GenBank/DDBJ whole genome shotgun (WGS) entry which is preliminary data.</text>
</comment>
<sequence>MDWGAILTGCADGKARAFTERLKSSQHQHVPHRQYTSRPTDQPWFGVAGFLDKRGLMTLYKAQVRPHLEYGGSDVDVQCCNTPAET</sequence>
<name>A0AAE1FUJ4_PETCI</name>
<protein>
    <submittedName>
        <fullName evidence="1">Uncharacterized protein</fullName>
    </submittedName>
</protein>
<proteinExistence type="predicted"/>
<evidence type="ECO:0000313" key="2">
    <source>
        <dbReference type="Proteomes" id="UP001286313"/>
    </source>
</evidence>
<reference evidence="1" key="1">
    <citation type="submission" date="2023-10" db="EMBL/GenBank/DDBJ databases">
        <title>Genome assemblies of two species of porcelain crab, Petrolisthes cinctipes and Petrolisthes manimaculis (Anomura: Porcellanidae).</title>
        <authorList>
            <person name="Angst P."/>
        </authorList>
    </citation>
    <scope>NUCLEOTIDE SEQUENCE</scope>
    <source>
        <strain evidence="1">PB745_01</strain>
        <tissue evidence="1">Gill</tissue>
    </source>
</reference>
<accession>A0AAE1FUJ4</accession>
<gene>
    <name evidence="1" type="ORF">Pcinc_014631</name>
</gene>
<dbReference type="Proteomes" id="UP001286313">
    <property type="component" value="Unassembled WGS sequence"/>
</dbReference>
<evidence type="ECO:0000313" key="1">
    <source>
        <dbReference type="EMBL" id="KAK3880903.1"/>
    </source>
</evidence>
<dbReference type="EMBL" id="JAWQEG010001274">
    <property type="protein sequence ID" value="KAK3880903.1"/>
    <property type="molecule type" value="Genomic_DNA"/>
</dbReference>
<organism evidence="1 2">
    <name type="scientific">Petrolisthes cinctipes</name>
    <name type="common">Flat porcelain crab</name>
    <dbReference type="NCBI Taxonomy" id="88211"/>
    <lineage>
        <taxon>Eukaryota</taxon>
        <taxon>Metazoa</taxon>
        <taxon>Ecdysozoa</taxon>
        <taxon>Arthropoda</taxon>
        <taxon>Crustacea</taxon>
        <taxon>Multicrustacea</taxon>
        <taxon>Malacostraca</taxon>
        <taxon>Eumalacostraca</taxon>
        <taxon>Eucarida</taxon>
        <taxon>Decapoda</taxon>
        <taxon>Pleocyemata</taxon>
        <taxon>Anomura</taxon>
        <taxon>Galatheoidea</taxon>
        <taxon>Porcellanidae</taxon>
        <taxon>Petrolisthes</taxon>
    </lineage>
</organism>
<keyword evidence="2" id="KW-1185">Reference proteome</keyword>